<name>A0ABT2LSH2_9HYPH</name>
<feature type="signal peptide" evidence="1">
    <location>
        <begin position="1"/>
        <end position="27"/>
    </location>
</feature>
<dbReference type="SUPFAM" id="SSF54909">
    <property type="entry name" value="Dimeric alpha+beta barrel"/>
    <property type="match status" value="1"/>
</dbReference>
<reference evidence="3 4" key="1">
    <citation type="submission" date="2022-09" db="EMBL/GenBank/DDBJ databases">
        <title>Chelativorans salina sp. nov., a novel slightly halophilic bacterium isolated from a saline lake sediment enrichment.</title>
        <authorList>
            <person name="Gao L."/>
            <person name="Fang B.-Z."/>
            <person name="Li W.-J."/>
        </authorList>
    </citation>
    <scope>NUCLEOTIDE SEQUENCE [LARGE SCALE GENOMIC DNA]</scope>
    <source>
        <strain evidence="3 4">EGI FJ00035</strain>
    </source>
</reference>
<dbReference type="PANTHER" id="PTHR41521:SF4">
    <property type="entry name" value="BLR0684 PROTEIN"/>
    <property type="match status" value="1"/>
</dbReference>
<comment type="caution">
    <text evidence="3">The sequence shown here is derived from an EMBL/GenBank/DDBJ whole genome shotgun (WGS) entry which is preliminary data.</text>
</comment>
<protein>
    <submittedName>
        <fullName evidence="3">DUF1330 domain-containing protein</fullName>
    </submittedName>
</protein>
<evidence type="ECO:0000259" key="2">
    <source>
        <dbReference type="Pfam" id="PF07045"/>
    </source>
</evidence>
<dbReference type="InterPro" id="IPR010753">
    <property type="entry name" value="DUF1330"/>
</dbReference>
<dbReference type="Proteomes" id="UP001320831">
    <property type="component" value="Unassembled WGS sequence"/>
</dbReference>
<feature type="domain" description="DUF1330" evidence="2">
    <location>
        <begin position="33"/>
        <end position="126"/>
    </location>
</feature>
<organism evidence="3 4">
    <name type="scientific">Chelativorans salis</name>
    <dbReference type="NCBI Taxonomy" id="2978478"/>
    <lineage>
        <taxon>Bacteria</taxon>
        <taxon>Pseudomonadati</taxon>
        <taxon>Pseudomonadota</taxon>
        <taxon>Alphaproteobacteria</taxon>
        <taxon>Hyphomicrobiales</taxon>
        <taxon>Phyllobacteriaceae</taxon>
        <taxon>Chelativorans</taxon>
    </lineage>
</organism>
<feature type="chain" id="PRO_5045408608" evidence="1">
    <location>
        <begin position="28"/>
        <end position="129"/>
    </location>
</feature>
<keyword evidence="4" id="KW-1185">Reference proteome</keyword>
<dbReference type="InterPro" id="IPR011008">
    <property type="entry name" value="Dimeric_a/b-barrel"/>
</dbReference>
<evidence type="ECO:0000313" key="4">
    <source>
        <dbReference type="Proteomes" id="UP001320831"/>
    </source>
</evidence>
<gene>
    <name evidence="3" type="ORF">N5A92_20825</name>
</gene>
<proteinExistence type="predicted"/>
<accession>A0ABT2LSH2</accession>
<dbReference type="PANTHER" id="PTHR41521">
    <property type="match status" value="1"/>
</dbReference>
<sequence>MKPMLKMATVAGSVIALAFAGTTATWAQSQPGPAYLVVEVNVKDQEGFNEYAEKATETVHQHGGAFMVLGATAQTVEGAEPNGNIVIIKFGSVDQAQKWLTSPEYSAVKGIRHRTADTRQYLVEGLPAE</sequence>
<dbReference type="RefSeq" id="WP_260905984.1">
    <property type="nucleotide sequence ID" value="NZ_JAOCZP010000007.1"/>
</dbReference>
<keyword evidence="1" id="KW-0732">Signal</keyword>
<dbReference type="Pfam" id="PF07045">
    <property type="entry name" value="DUF1330"/>
    <property type="match status" value="1"/>
</dbReference>
<dbReference type="EMBL" id="JAOCZP010000007">
    <property type="protein sequence ID" value="MCT7377465.1"/>
    <property type="molecule type" value="Genomic_DNA"/>
</dbReference>
<evidence type="ECO:0000256" key="1">
    <source>
        <dbReference type="SAM" id="SignalP"/>
    </source>
</evidence>
<evidence type="ECO:0000313" key="3">
    <source>
        <dbReference type="EMBL" id="MCT7377465.1"/>
    </source>
</evidence>
<dbReference type="Gene3D" id="3.30.70.100">
    <property type="match status" value="1"/>
</dbReference>